<feature type="domain" description="Transposase (putative) YhgA-like" evidence="2">
    <location>
        <begin position="4"/>
        <end position="173"/>
    </location>
</feature>
<dbReference type="GO" id="GO:1990238">
    <property type="term" value="F:double-stranded DNA endonuclease activity"/>
    <property type="evidence" value="ECO:0007669"/>
    <property type="project" value="TreeGrafter"/>
</dbReference>
<dbReference type="Pfam" id="PF04754">
    <property type="entry name" value="Transposase_31"/>
    <property type="match status" value="1"/>
</dbReference>
<dbReference type="Proteomes" id="UP000031599">
    <property type="component" value="Unassembled WGS sequence"/>
</dbReference>
<dbReference type="NCBIfam" id="TIGR01784">
    <property type="entry name" value="T_den_put_tspse"/>
    <property type="match status" value="1"/>
</dbReference>
<dbReference type="PANTHER" id="PTHR34611:SF2">
    <property type="entry name" value="INACTIVE RECOMBINATION-PROMOTING NUCLEASE-LIKE PROTEIN RPNE-RELATED"/>
    <property type="match status" value="1"/>
</dbReference>
<gene>
    <name evidence="3" type="ORF">DB30_03762</name>
</gene>
<name>A0A0C2D685_9BACT</name>
<sequence length="318" mass="35717">MTATPHDALFKAAFEHPEHAAGFLRSILPAPICAAIDWSTIAHEPGSFVAPRLSGHHTDLLFRARLIGHAEHIYFYLLLEHQSTLDPDMPRRMLGYVMHKWERERKRRSAPLPIVLPILICHVPGGWTAPTSMQALFEPPPNAIPGLAKFVPHLTMHVEDLSSRSNVELRSFSLAAFPMLALWLLRDARTPGALFDNFGHWADAFAATLQAPSGAESYLQLLSYVFWVCNREHYDRFRENIQAQLPQAKDTVMKIAEMLIEQGRNEGRNELLEKLLALKFGPLPPTYKARLASATLEQLDLYATRVLTADSLEAVFAG</sequence>
<evidence type="ECO:0000259" key="2">
    <source>
        <dbReference type="Pfam" id="PF04754"/>
    </source>
</evidence>
<proteinExistence type="inferred from homology"/>
<evidence type="ECO:0000256" key="1">
    <source>
        <dbReference type="ARBA" id="ARBA00009787"/>
    </source>
</evidence>
<evidence type="ECO:0000313" key="4">
    <source>
        <dbReference type="Proteomes" id="UP000031599"/>
    </source>
</evidence>
<accession>A0A0C2D685</accession>
<dbReference type="GO" id="GO:0006310">
    <property type="term" value="P:DNA recombination"/>
    <property type="evidence" value="ECO:0007669"/>
    <property type="project" value="TreeGrafter"/>
</dbReference>
<comment type="caution">
    <text evidence="3">The sequence shown here is derived from an EMBL/GenBank/DDBJ whole genome shotgun (WGS) entry which is preliminary data.</text>
</comment>
<dbReference type="InterPro" id="IPR010106">
    <property type="entry name" value="RpnA"/>
</dbReference>
<dbReference type="InterPro" id="IPR006842">
    <property type="entry name" value="Transposase_31"/>
</dbReference>
<dbReference type="InterPro" id="IPR051699">
    <property type="entry name" value="Rpn/YhgA-like_nuclease"/>
</dbReference>
<organism evidence="3 4">
    <name type="scientific">Enhygromyxa salina</name>
    <dbReference type="NCBI Taxonomy" id="215803"/>
    <lineage>
        <taxon>Bacteria</taxon>
        <taxon>Pseudomonadati</taxon>
        <taxon>Myxococcota</taxon>
        <taxon>Polyangia</taxon>
        <taxon>Nannocystales</taxon>
        <taxon>Nannocystaceae</taxon>
        <taxon>Enhygromyxa</taxon>
    </lineage>
</organism>
<comment type="similarity">
    <text evidence="1">Belongs to the Rpn/YhgA-like nuclease family.</text>
</comment>
<dbReference type="RefSeq" id="WP_052548733.1">
    <property type="nucleotide sequence ID" value="NZ_JMCC02000029.1"/>
</dbReference>
<dbReference type="AlphaFoldDB" id="A0A0C2D685"/>
<dbReference type="PANTHER" id="PTHR34611">
    <property type="match status" value="1"/>
</dbReference>
<reference evidence="3 4" key="1">
    <citation type="submission" date="2014-12" db="EMBL/GenBank/DDBJ databases">
        <title>Genome assembly of Enhygromyxa salina DSM 15201.</title>
        <authorList>
            <person name="Sharma G."/>
            <person name="Subramanian S."/>
        </authorList>
    </citation>
    <scope>NUCLEOTIDE SEQUENCE [LARGE SCALE GENOMIC DNA]</scope>
    <source>
        <strain evidence="3 4">DSM 15201</strain>
    </source>
</reference>
<protein>
    <submittedName>
        <fullName evidence="3">Transposase</fullName>
    </submittedName>
</protein>
<dbReference type="EMBL" id="JMCC02000029">
    <property type="protein sequence ID" value="KIG17165.1"/>
    <property type="molecule type" value="Genomic_DNA"/>
</dbReference>
<evidence type="ECO:0000313" key="3">
    <source>
        <dbReference type="EMBL" id="KIG17165.1"/>
    </source>
</evidence>